<dbReference type="Gene3D" id="1.10.30.50">
    <property type="match status" value="1"/>
</dbReference>
<dbReference type="PANTHER" id="PTHR41286">
    <property type="entry name" value="HNH NUCLEASE YAJD-RELATED"/>
    <property type="match status" value="1"/>
</dbReference>
<evidence type="ECO:0000256" key="1">
    <source>
        <dbReference type="ARBA" id="ARBA00022722"/>
    </source>
</evidence>
<dbReference type="SMART" id="SM00507">
    <property type="entry name" value="HNHc"/>
    <property type="match status" value="1"/>
</dbReference>
<comment type="similarity">
    <text evidence="3">Belongs to the HNH nuclease family.</text>
</comment>
<keyword evidence="2" id="KW-0378">Hydrolase</keyword>
<organism evidence="6 7">
    <name type="scientific">Peptostreptococcus equinus</name>
    <dbReference type="NCBI Taxonomy" id="3003601"/>
    <lineage>
        <taxon>Bacteria</taxon>
        <taxon>Bacillati</taxon>
        <taxon>Bacillota</taxon>
        <taxon>Clostridia</taxon>
        <taxon>Peptostreptococcales</taxon>
        <taxon>Peptostreptococcaceae</taxon>
        <taxon>Peptostreptococcus</taxon>
    </lineage>
</organism>
<dbReference type="PANTHER" id="PTHR41286:SF1">
    <property type="entry name" value="HNH NUCLEASE YAJD-RELATED"/>
    <property type="match status" value="1"/>
</dbReference>
<keyword evidence="6" id="KW-0255">Endonuclease</keyword>
<reference evidence="6" key="1">
    <citation type="submission" date="2022-12" db="EMBL/GenBank/DDBJ databases">
        <title>Peptostreptococcus.</title>
        <authorList>
            <person name="Lee S.H."/>
        </authorList>
    </citation>
    <scope>NUCLEOTIDE SEQUENCE</scope>
    <source>
        <strain evidence="6">CBA3647</strain>
    </source>
</reference>
<sequence>MLKFICQECGNEFKGYKTTGGKDRKFCSRECEIKNRTGKQNKNNWKGIWKKCPVCNTKFYVYPYEINIKKTCSKKCKYEYEHKKGIHQGENCNFWKGGYDLYKGANWYHQRKLARERDNNTCQECGKKLKNHHKQMIVHHIVPYRFFMNDYIKANDLNNLITLCHNCHAKQKSHHWLSVPKKYQHLLQGVKPQERVKRKIGINKYTQEEIDFILENKGKMTYKEMSNKINRSVDSIASKVYEINKKR</sequence>
<dbReference type="GO" id="GO:0004519">
    <property type="term" value="F:endonuclease activity"/>
    <property type="evidence" value="ECO:0007669"/>
    <property type="project" value="UniProtKB-KW"/>
</dbReference>
<protein>
    <recommendedName>
        <fullName evidence="4">Putative HNH nuclease YajD</fullName>
    </recommendedName>
</protein>
<evidence type="ECO:0000313" key="7">
    <source>
        <dbReference type="Proteomes" id="UP001164187"/>
    </source>
</evidence>
<evidence type="ECO:0000256" key="2">
    <source>
        <dbReference type="ARBA" id="ARBA00022801"/>
    </source>
</evidence>
<evidence type="ECO:0000256" key="4">
    <source>
        <dbReference type="ARBA" id="ARBA00040194"/>
    </source>
</evidence>
<name>A0ABY7JVL8_9FIRM</name>
<dbReference type="InterPro" id="IPR002711">
    <property type="entry name" value="HNH"/>
</dbReference>
<feature type="domain" description="HNH nuclease" evidence="5">
    <location>
        <begin position="109"/>
        <end position="169"/>
    </location>
</feature>
<dbReference type="RefSeq" id="WP_269312436.1">
    <property type="nucleotide sequence ID" value="NZ_CP114052.1"/>
</dbReference>
<dbReference type="InterPro" id="IPR003615">
    <property type="entry name" value="HNH_nuc"/>
</dbReference>
<keyword evidence="7" id="KW-1185">Reference proteome</keyword>
<keyword evidence="1" id="KW-0540">Nuclease</keyword>
<evidence type="ECO:0000259" key="5">
    <source>
        <dbReference type="SMART" id="SM00507"/>
    </source>
</evidence>
<dbReference type="CDD" id="cd00085">
    <property type="entry name" value="HNHc"/>
    <property type="match status" value="1"/>
</dbReference>
<evidence type="ECO:0000256" key="3">
    <source>
        <dbReference type="ARBA" id="ARBA00038412"/>
    </source>
</evidence>
<dbReference type="Pfam" id="PF01844">
    <property type="entry name" value="HNH"/>
    <property type="match status" value="1"/>
</dbReference>
<dbReference type="Proteomes" id="UP001164187">
    <property type="component" value="Chromosome"/>
</dbReference>
<gene>
    <name evidence="6" type="ORF">O0R46_04710</name>
</gene>
<proteinExistence type="inferred from homology"/>
<evidence type="ECO:0000313" key="6">
    <source>
        <dbReference type="EMBL" id="WAW15757.1"/>
    </source>
</evidence>
<accession>A0ABY7JVL8</accession>
<dbReference type="EMBL" id="CP114052">
    <property type="protein sequence ID" value="WAW15757.1"/>
    <property type="molecule type" value="Genomic_DNA"/>
</dbReference>